<dbReference type="PANTHER" id="PTHR48015:SF21">
    <property type="entry name" value="MISSHAPEN, ISOFORM A"/>
    <property type="match status" value="1"/>
</dbReference>
<keyword evidence="2" id="KW-0418">Kinase</keyword>
<keyword evidence="2" id="KW-0808">Transferase</keyword>
<dbReference type="GO" id="GO:0005524">
    <property type="term" value="F:ATP binding"/>
    <property type="evidence" value="ECO:0007669"/>
    <property type="project" value="InterPro"/>
</dbReference>
<dbReference type="AlphaFoldDB" id="A0A7Y4EBU8"/>
<dbReference type="PROSITE" id="PS00108">
    <property type="entry name" value="PROTEIN_KINASE_ST"/>
    <property type="match status" value="1"/>
</dbReference>
<dbReference type="SUPFAM" id="SSF56112">
    <property type="entry name" value="Protein kinase-like (PK-like)"/>
    <property type="match status" value="1"/>
</dbReference>
<accession>A0A7Y4EBU8</accession>
<dbReference type="PANTHER" id="PTHR48015">
    <property type="entry name" value="SERINE/THREONINE-PROTEIN KINASE TAO"/>
    <property type="match status" value="1"/>
</dbReference>
<evidence type="ECO:0000313" key="3">
    <source>
        <dbReference type="Proteomes" id="UP000565719"/>
    </source>
</evidence>
<dbReference type="EMBL" id="VTXC01000003">
    <property type="protein sequence ID" value="NOH70010.1"/>
    <property type="molecule type" value="Genomic_DNA"/>
</dbReference>
<dbReference type="GO" id="GO:0005737">
    <property type="term" value="C:cytoplasm"/>
    <property type="evidence" value="ECO:0007669"/>
    <property type="project" value="TreeGrafter"/>
</dbReference>
<dbReference type="RefSeq" id="WP_171359687.1">
    <property type="nucleotide sequence ID" value="NZ_VTXC01000003.1"/>
</dbReference>
<proteinExistence type="predicted"/>
<feature type="domain" description="Protein kinase" evidence="1">
    <location>
        <begin position="12"/>
        <end position="248"/>
    </location>
</feature>
<dbReference type="GO" id="GO:0035556">
    <property type="term" value="P:intracellular signal transduction"/>
    <property type="evidence" value="ECO:0007669"/>
    <property type="project" value="TreeGrafter"/>
</dbReference>
<dbReference type="Gene3D" id="1.10.510.10">
    <property type="entry name" value="Transferase(Phosphotransferase) domain 1"/>
    <property type="match status" value="1"/>
</dbReference>
<gene>
    <name evidence="2" type="ORF">F0225_01470</name>
</gene>
<sequence length="248" mass="28345">MNEQTGLGDKVTTVFRVLGISQYSLLYQQTYLTTHPCHGPSIVKFAYTIQTKQQLKTEAEFLHRYRSLHWPKYLDYGSNSGIDWLILEFFDSLSDGVDNHDIDTKKLITNSAEQALSALHGKGYIHGDIKPSNIIITSERQVKLIDLGSIMKIGLYYQHHCNPSLTPKFCALNPYLRTGEASPQHDYFSLAISLQTMWQAHPFAELSLIDFVKTNNPAMLESLFSRYQILISKQIRYAQQLICLPLKD</sequence>
<evidence type="ECO:0000313" key="2">
    <source>
        <dbReference type="EMBL" id="NOH70010.1"/>
    </source>
</evidence>
<dbReference type="InterPro" id="IPR000719">
    <property type="entry name" value="Prot_kinase_dom"/>
</dbReference>
<dbReference type="InterPro" id="IPR011009">
    <property type="entry name" value="Kinase-like_dom_sf"/>
</dbReference>
<dbReference type="GO" id="GO:0004674">
    <property type="term" value="F:protein serine/threonine kinase activity"/>
    <property type="evidence" value="ECO:0007669"/>
    <property type="project" value="TreeGrafter"/>
</dbReference>
<dbReference type="PROSITE" id="PS50011">
    <property type="entry name" value="PROTEIN_KINASE_DOM"/>
    <property type="match status" value="1"/>
</dbReference>
<evidence type="ECO:0000259" key="1">
    <source>
        <dbReference type="PROSITE" id="PS50011"/>
    </source>
</evidence>
<dbReference type="Proteomes" id="UP000565719">
    <property type="component" value="Unassembled WGS sequence"/>
</dbReference>
<protein>
    <submittedName>
        <fullName evidence="2">Protein kinase family protein</fullName>
    </submittedName>
</protein>
<dbReference type="InterPro" id="IPR050285">
    <property type="entry name" value="STE20_Ser/Thr_kinase"/>
</dbReference>
<organism evidence="2 3">
    <name type="scientific">Vibrio pectenicida</name>
    <dbReference type="NCBI Taxonomy" id="62763"/>
    <lineage>
        <taxon>Bacteria</taxon>
        <taxon>Pseudomonadati</taxon>
        <taxon>Pseudomonadota</taxon>
        <taxon>Gammaproteobacteria</taxon>
        <taxon>Vibrionales</taxon>
        <taxon>Vibrionaceae</taxon>
        <taxon>Vibrio</taxon>
    </lineage>
</organism>
<comment type="caution">
    <text evidence="2">The sequence shown here is derived from an EMBL/GenBank/DDBJ whole genome shotgun (WGS) entry which is preliminary data.</text>
</comment>
<dbReference type="SMART" id="SM00220">
    <property type="entry name" value="S_TKc"/>
    <property type="match status" value="1"/>
</dbReference>
<dbReference type="InterPro" id="IPR008271">
    <property type="entry name" value="Ser/Thr_kinase_AS"/>
</dbReference>
<dbReference type="Pfam" id="PF00069">
    <property type="entry name" value="Pkinase"/>
    <property type="match status" value="1"/>
</dbReference>
<reference evidence="2 3" key="1">
    <citation type="submission" date="2019-09" db="EMBL/GenBank/DDBJ databases">
        <title>Draft genome sequencing and comparative genomics of hatchery-associated Vibrios.</title>
        <authorList>
            <person name="Kehlet-Delgado H."/>
            <person name="Mueller R.S."/>
        </authorList>
    </citation>
    <scope>NUCLEOTIDE SEQUENCE [LARGE SCALE GENOMIC DNA]</scope>
    <source>
        <strain evidence="2 3">99-46-Y</strain>
    </source>
</reference>
<name>A0A7Y4EBU8_9VIBR</name>